<dbReference type="PROSITE" id="PS51257">
    <property type="entry name" value="PROKAR_LIPOPROTEIN"/>
    <property type="match status" value="1"/>
</dbReference>
<dbReference type="PROSITE" id="PS51412">
    <property type="entry name" value="MACPF_2"/>
    <property type="match status" value="1"/>
</dbReference>
<dbReference type="Proteomes" id="UP000283341">
    <property type="component" value="Unassembled WGS sequence"/>
</dbReference>
<evidence type="ECO:0000259" key="1">
    <source>
        <dbReference type="PROSITE" id="PS51412"/>
    </source>
</evidence>
<dbReference type="AlphaFoldDB" id="A0A412IL30"/>
<dbReference type="RefSeq" id="WP_118401994.1">
    <property type="nucleotide sequence ID" value="NZ_JADNFX010000001.1"/>
</dbReference>
<evidence type="ECO:0000313" key="2">
    <source>
        <dbReference type="EMBL" id="RGS38442.1"/>
    </source>
</evidence>
<organism evidence="2 3">
    <name type="scientific">Bacteroides cellulosilyticus</name>
    <dbReference type="NCBI Taxonomy" id="246787"/>
    <lineage>
        <taxon>Bacteria</taxon>
        <taxon>Pseudomonadati</taxon>
        <taxon>Bacteroidota</taxon>
        <taxon>Bacteroidia</taxon>
        <taxon>Bacteroidales</taxon>
        <taxon>Bacteroidaceae</taxon>
        <taxon>Bacteroides</taxon>
    </lineage>
</organism>
<name>A0A412IL30_9BACE</name>
<accession>A0A412IL30</accession>
<comment type="caution">
    <text evidence="2">The sequence shown here is derived from an EMBL/GenBank/DDBJ whole genome shotgun (WGS) entry which is preliminary data.</text>
</comment>
<protein>
    <recommendedName>
        <fullName evidence="1">MACPF domain-containing protein</fullName>
    </recommendedName>
</protein>
<proteinExistence type="predicted"/>
<dbReference type="InterPro" id="IPR020864">
    <property type="entry name" value="MACPF"/>
</dbReference>
<dbReference type="Pfam" id="PF01823">
    <property type="entry name" value="MACPF"/>
    <property type="match status" value="1"/>
</dbReference>
<dbReference type="EMBL" id="QRVJ01000003">
    <property type="protein sequence ID" value="RGS38442.1"/>
    <property type="molecule type" value="Genomic_DNA"/>
</dbReference>
<feature type="domain" description="MACPF" evidence="1">
    <location>
        <begin position="123"/>
        <end position="455"/>
    </location>
</feature>
<reference evidence="2 3" key="1">
    <citation type="submission" date="2018-08" db="EMBL/GenBank/DDBJ databases">
        <title>A genome reference for cultivated species of the human gut microbiota.</title>
        <authorList>
            <person name="Zou Y."/>
            <person name="Xue W."/>
            <person name="Luo G."/>
        </authorList>
    </citation>
    <scope>NUCLEOTIDE SEQUENCE [LARGE SCALE GENOMIC DNA]</scope>
    <source>
        <strain evidence="2 3">AF22-3AC</strain>
    </source>
</reference>
<sequence length="704" mass="80816">MKILKLQYILILAVLTACQDENFQVPMEENEVHIATENEILLKRGYSDYTLTAERLAGLEGCRIRAQEGFVFLSDSIVRSGKPLTIEVEQNPYQEERLGRLDFTDREGTIVRSFSLRQASSLTQTTGEAYSGALIRSYGVGYGYDAFGEYASYNSVRDQVISLPALRLYERENKTSCIVDDLAPDMATTILEGNDSQQLLKSLSAHAGLGLDVGFFQAHVKVSYAHSDLKTNAYSFCTIMNNYKALSRHTDPYNLVEIARNNPKILTEGFRNCVNKISDAIEKDRLDKAIEYTDELFRIYGTHIIYHADLGGKLEFCSTFERAALDSKTTLSVAAEASFLNMCGFKMEEGQTNTYSQTSTRQSRSISARGGDVTYITEIINCEKDVLGDNIVDKWYKSIRLDLQDPVKNNVELIDFKLFPIYEFITDEKARNFVFTQLGIEIQYEDDMFPKVYDKKYRQIDCQKLITDDMKYHNQWWLEYLRADDQAIVETISEYIWIKGKQYALRSFYPIISGEVRNEGLAVTSDSLYRILWKDLECTLTPIGKRSEYPTLYYNAGDLDITPTDSTETYSTDYVLRQTILYSLGKELRLFYKYGPYMFVASPSRWSGNPMVAFADRPKDWEIFTQEKTLKDLEELHRKYNIKERDSNRQSGLEYSSNYIIGRNSANEPELITMTYNKTTECSTSDEVASGTGFLYMRSSSFRY</sequence>
<gene>
    <name evidence="2" type="ORF">DWX97_05455</name>
</gene>
<evidence type="ECO:0000313" key="3">
    <source>
        <dbReference type="Proteomes" id="UP000283341"/>
    </source>
</evidence>